<evidence type="ECO:0000256" key="7">
    <source>
        <dbReference type="ARBA" id="ARBA00047811"/>
    </source>
</evidence>
<feature type="binding site" evidence="10">
    <location>
        <position position="58"/>
    </location>
    <ligand>
        <name>ATP</name>
        <dbReference type="ChEBI" id="CHEBI:30616"/>
    </ligand>
</feature>
<gene>
    <name evidence="15 16" type="primary">LOC106470432</name>
</gene>
<dbReference type="PROSITE" id="PS00108">
    <property type="entry name" value="PROTEIN_KINASE_ST"/>
    <property type="match status" value="1"/>
</dbReference>
<keyword evidence="4 10" id="KW-0547">Nucleotide-binding</keyword>
<feature type="region of interest" description="Disordered" evidence="12">
    <location>
        <begin position="415"/>
        <end position="500"/>
    </location>
</feature>
<comment type="catalytic activity">
    <reaction evidence="8">
        <text>L-seryl-[protein] + ATP = O-phospho-L-seryl-[protein] + ADP + H(+)</text>
        <dbReference type="Rhea" id="RHEA:17989"/>
        <dbReference type="Rhea" id="RHEA-COMP:9863"/>
        <dbReference type="Rhea" id="RHEA-COMP:11604"/>
        <dbReference type="ChEBI" id="CHEBI:15378"/>
        <dbReference type="ChEBI" id="CHEBI:29999"/>
        <dbReference type="ChEBI" id="CHEBI:30616"/>
        <dbReference type="ChEBI" id="CHEBI:83421"/>
        <dbReference type="ChEBI" id="CHEBI:456216"/>
        <dbReference type="EC" id="2.7.11.22"/>
    </reaction>
</comment>
<comment type="similarity">
    <text evidence="1">Belongs to the protein kinase superfamily. CMGC Ser/Thr protein kinase family. CDC2/CDKX subfamily.</text>
</comment>
<evidence type="ECO:0000313" key="16">
    <source>
        <dbReference type="RefSeq" id="XP_022254732.1"/>
    </source>
</evidence>
<dbReference type="GeneID" id="106470432"/>
<name>A0ABM1TFS6_LIMPO</name>
<evidence type="ECO:0000256" key="11">
    <source>
        <dbReference type="RuleBase" id="RU000304"/>
    </source>
</evidence>
<evidence type="ECO:0000313" key="15">
    <source>
        <dbReference type="RefSeq" id="XP_022254731.1"/>
    </source>
</evidence>
<dbReference type="RefSeq" id="XP_022254732.1">
    <property type="nucleotide sequence ID" value="XM_022399024.1"/>
</dbReference>
<dbReference type="RefSeq" id="XP_022254731.1">
    <property type="nucleotide sequence ID" value="XM_022399023.1"/>
</dbReference>
<evidence type="ECO:0000256" key="4">
    <source>
        <dbReference type="ARBA" id="ARBA00022741"/>
    </source>
</evidence>
<dbReference type="Gene3D" id="1.10.510.10">
    <property type="entry name" value="Transferase(Phosphotransferase) domain 1"/>
    <property type="match status" value="1"/>
</dbReference>
<comment type="catalytic activity">
    <reaction evidence="9">
        <text>[DNA-directed RNA polymerase] + ATP = phospho-[DNA-directed RNA polymerase] + ADP + H(+)</text>
        <dbReference type="Rhea" id="RHEA:10216"/>
        <dbReference type="Rhea" id="RHEA-COMP:11321"/>
        <dbReference type="Rhea" id="RHEA-COMP:11322"/>
        <dbReference type="ChEBI" id="CHEBI:15378"/>
        <dbReference type="ChEBI" id="CHEBI:30616"/>
        <dbReference type="ChEBI" id="CHEBI:43176"/>
        <dbReference type="ChEBI" id="CHEBI:68546"/>
        <dbReference type="ChEBI" id="CHEBI:456216"/>
        <dbReference type="EC" id="2.7.11.23"/>
    </reaction>
</comment>
<keyword evidence="3" id="KW-0808">Transferase</keyword>
<dbReference type="InterPro" id="IPR011009">
    <property type="entry name" value="Kinase-like_dom_sf"/>
</dbReference>
<evidence type="ECO:0000256" key="10">
    <source>
        <dbReference type="PROSITE-ProRule" id="PRU10141"/>
    </source>
</evidence>
<evidence type="ECO:0000256" key="12">
    <source>
        <dbReference type="SAM" id="MobiDB-lite"/>
    </source>
</evidence>
<dbReference type="PANTHER" id="PTHR24056">
    <property type="entry name" value="CELL DIVISION PROTEIN KINASE"/>
    <property type="match status" value="1"/>
</dbReference>
<evidence type="ECO:0000256" key="6">
    <source>
        <dbReference type="ARBA" id="ARBA00022840"/>
    </source>
</evidence>
<evidence type="ECO:0000259" key="13">
    <source>
        <dbReference type="PROSITE" id="PS50011"/>
    </source>
</evidence>
<sequence length="500" mass="57757">MKKKLKMDYDFKMKATAERTKVEDLFEYEGCKVGRGTYGHVYKARRKDGSDPKDYALKQIEGTGISMSACREIALLRELKHSNVIHLQRVFLSHVDRKVWLLFDYAEHDLWHIIKFHRAAKANKKPVATPKGMVKSLLYQILDGIHYLHANWVLHRDLKPANILVMGEGPERGRVKIADMGFARLFNSPLKPLADLDPVVVTFWYRAPELLLGARHYTKAIDIWAIGCIFAELLTSEPIFHCRQEDIKTSNPYHHDQLDRIFNVMGFPQEKDWEDIKKMPEHGTLLKDFKKTQYSSCSLVKYMEKHKVKQDSKAFLLLQKLLLMDPTKRITSEQCLQDPYFMEDPLPTQEREAVTWRYNLTYHWRTLLSTFMHKVHLYNYIFHGQTRCYLHWNDKEQSVFAGYLIPYPKREFLTDEEQEDKSDNSKTTAVNNQGNQDNNNHGPSAKRVRMAPPPATTSTTSTNQSHGLGGGVQQSQPTMPFTSAANNPQTAGAAGFPQHF</sequence>
<reference evidence="15 16" key="1">
    <citation type="submission" date="2025-05" db="UniProtKB">
        <authorList>
            <consortium name="RefSeq"/>
        </authorList>
    </citation>
    <scope>IDENTIFICATION</scope>
    <source>
        <tissue evidence="15 16">Muscle</tissue>
    </source>
</reference>
<dbReference type="PROSITE" id="PS00107">
    <property type="entry name" value="PROTEIN_KINASE_ATP"/>
    <property type="match status" value="1"/>
</dbReference>
<keyword evidence="5" id="KW-0418">Kinase</keyword>
<dbReference type="SUPFAM" id="SSF56112">
    <property type="entry name" value="Protein kinase-like (PK-like)"/>
    <property type="match status" value="1"/>
</dbReference>
<dbReference type="InterPro" id="IPR050108">
    <property type="entry name" value="CDK"/>
</dbReference>
<dbReference type="Proteomes" id="UP000694941">
    <property type="component" value="Unplaced"/>
</dbReference>
<dbReference type="Pfam" id="PF00069">
    <property type="entry name" value="Pkinase"/>
    <property type="match status" value="1"/>
</dbReference>
<dbReference type="PROSITE" id="PS50011">
    <property type="entry name" value="PROTEIN_KINASE_DOM"/>
    <property type="match status" value="1"/>
</dbReference>
<keyword evidence="2 11" id="KW-0723">Serine/threonine-protein kinase</keyword>
<feature type="compositionally biased region" description="Polar residues" evidence="12">
    <location>
        <begin position="473"/>
        <end position="490"/>
    </location>
</feature>
<evidence type="ECO:0000256" key="2">
    <source>
        <dbReference type="ARBA" id="ARBA00022527"/>
    </source>
</evidence>
<evidence type="ECO:0000256" key="1">
    <source>
        <dbReference type="ARBA" id="ARBA00006485"/>
    </source>
</evidence>
<evidence type="ECO:0000256" key="9">
    <source>
        <dbReference type="ARBA" id="ARBA00049280"/>
    </source>
</evidence>
<accession>A0ABM1TFS6</accession>
<evidence type="ECO:0000313" key="14">
    <source>
        <dbReference type="Proteomes" id="UP000694941"/>
    </source>
</evidence>
<dbReference type="Gene3D" id="3.30.200.20">
    <property type="entry name" value="Phosphorylase Kinase, domain 1"/>
    <property type="match status" value="1"/>
</dbReference>
<evidence type="ECO:0000256" key="3">
    <source>
        <dbReference type="ARBA" id="ARBA00022679"/>
    </source>
</evidence>
<feature type="domain" description="Protein kinase" evidence="13">
    <location>
        <begin position="27"/>
        <end position="341"/>
    </location>
</feature>
<dbReference type="InterPro" id="IPR000719">
    <property type="entry name" value="Prot_kinase_dom"/>
</dbReference>
<protein>
    <submittedName>
        <fullName evidence="15 16">Cyclin-dependent kinase 8-like isoform X1</fullName>
    </submittedName>
</protein>
<keyword evidence="6 10" id="KW-0067">ATP-binding</keyword>
<feature type="compositionally biased region" description="Low complexity" evidence="12">
    <location>
        <begin position="431"/>
        <end position="440"/>
    </location>
</feature>
<dbReference type="InterPro" id="IPR008271">
    <property type="entry name" value="Ser/Thr_kinase_AS"/>
</dbReference>
<organism evidence="14 16">
    <name type="scientific">Limulus polyphemus</name>
    <name type="common">Atlantic horseshoe crab</name>
    <dbReference type="NCBI Taxonomy" id="6850"/>
    <lineage>
        <taxon>Eukaryota</taxon>
        <taxon>Metazoa</taxon>
        <taxon>Ecdysozoa</taxon>
        <taxon>Arthropoda</taxon>
        <taxon>Chelicerata</taxon>
        <taxon>Merostomata</taxon>
        <taxon>Xiphosura</taxon>
        <taxon>Limulidae</taxon>
        <taxon>Limulus</taxon>
    </lineage>
</organism>
<dbReference type="PANTHER" id="PTHR24056:SF495">
    <property type="entry name" value="CYCLIN-DEPENDENT KINASE 8-RELATED"/>
    <property type="match status" value="1"/>
</dbReference>
<comment type="catalytic activity">
    <reaction evidence="7">
        <text>L-threonyl-[protein] + ATP = O-phospho-L-threonyl-[protein] + ADP + H(+)</text>
        <dbReference type="Rhea" id="RHEA:46608"/>
        <dbReference type="Rhea" id="RHEA-COMP:11060"/>
        <dbReference type="Rhea" id="RHEA-COMP:11605"/>
        <dbReference type="ChEBI" id="CHEBI:15378"/>
        <dbReference type="ChEBI" id="CHEBI:30013"/>
        <dbReference type="ChEBI" id="CHEBI:30616"/>
        <dbReference type="ChEBI" id="CHEBI:61977"/>
        <dbReference type="ChEBI" id="CHEBI:456216"/>
        <dbReference type="EC" id="2.7.11.22"/>
    </reaction>
</comment>
<proteinExistence type="inferred from homology"/>
<dbReference type="InterPro" id="IPR017441">
    <property type="entry name" value="Protein_kinase_ATP_BS"/>
</dbReference>
<dbReference type="SMART" id="SM00220">
    <property type="entry name" value="S_TKc"/>
    <property type="match status" value="1"/>
</dbReference>
<keyword evidence="14" id="KW-1185">Reference proteome</keyword>
<evidence type="ECO:0000256" key="5">
    <source>
        <dbReference type="ARBA" id="ARBA00022777"/>
    </source>
</evidence>
<evidence type="ECO:0000256" key="8">
    <source>
        <dbReference type="ARBA" id="ARBA00048367"/>
    </source>
</evidence>